<protein>
    <submittedName>
        <fullName evidence="1">Uncharacterized protein</fullName>
    </submittedName>
</protein>
<keyword evidence="2" id="KW-1185">Reference proteome</keyword>
<sequence>MTPERWVVPDPFRRSVFNISAPSFLGDTQETVTSSGRPVANAAIEYRVKQPVGGWHLAYFILTAKQTSQRFRANWRTWIALGFHVSTVCCH</sequence>
<dbReference type="Proteomes" id="UP000319143">
    <property type="component" value="Unassembled WGS sequence"/>
</dbReference>
<reference evidence="1 2" key="1">
    <citation type="submission" date="2019-02" db="EMBL/GenBank/DDBJ databases">
        <title>Deep-cultivation of Planctomycetes and their phenomic and genomic characterization uncovers novel biology.</title>
        <authorList>
            <person name="Wiegand S."/>
            <person name="Jogler M."/>
            <person name="Boedeker C."/>
            <person name="Pinto D."/>
            <person name="Vollmers J."/>
            <person name="Rivas-Marin E."/>
            <person name="Kohn T."/>
            <person name="Peeters S.H."/>
            <person name="Heuer A."/>
            <person name="Rast P."/>
            <person name="Oberbeckmann S."/>
            <person name="Bunk B."/>
            <person name="Jeske O."/>
            <person name="Meyerdierks A."/>
            <person name="Storesund J.E."/>
            <person name="Kallscheuer N."/>
            <person name="Luecker S."/>
            <person name="Lage O.M."/>
            <person name="Pohl T."/>
            <person name="Merkel B.J."/>
            <person name="Hornburger P."/>
            <person name="Mueller R.-W."/>
            <person name="Bruemmer F."/>
            <person name="Labrenz M."/>
            <person name="Spormann A.M."/>
            <person name="Op Den Camp H."/>
            <person name="Overmann J."/>
            <person name="Amann R."/>
            <person name="Jetten M.S.M."/>
            <person name="Mascher T."/>
            <person name="Medema M.H."/>
            <person name="Devos D.P."/>
            <person name="Kaster A.-K."/>
            <person name="Ovreas L."/>
            <person name="Rohde M."/>
            <person name="Galperin M.Y."/>
            <person name="Jogler C."/>
        </authorList>
    </citation>
    <scope>NUCLEOTIDE SEQUENCE [LARGE SCALE GENOMIC DNA]</scope>
    <source>
        <strain evidence="1 2">Poly41</strain>
    </source>
</reference>
<accession>A0A5C6DYK1</accession>
<organism evidence="1 2">
    <name type="scientific">Novipirellula artificiosorum</name>
    <dbReference type="NCBI Taxonomy" id="2528016"/>
    <lineage>
        <taxon>Bacteria</taxon>
        <taxon>Pseudomonadati</taxon>
        <taxon>Planctomycetota</taxon>
        <taxon>Planctomycetia</taxon>
        <taxon>Pirellulales</taxon>
        <taxon>Pirellulaceae</taxon>
        <taxon>Novipirellula</taxon>
    </lineage>
</organism>
<dbReference type="AlphaFoldDB" id="A0A5C6DYK1"/>
<comment type="caution">
    <text evidence="1">The sequence shown here is derived from an EMBL/GenBank/DDBJ whole genome shotgun (WGS) entry which is preliminary data.</text>
</comment>
<evidence type="ECO:0000313" key="2">
    <source>
        <dbReference type="Proteomes" id="UP000319143"/>
    </source>
</evidence>
<dbReference type="EMBL" id="SJPV01000001">
    <property type="protein sequence ID" value="TWU42513.1"/>
    <property type="molecule type" value="Genomic_DNA"/>
</dbReference>
<proteinExistence type="predicted"/>
<name>A0A5C6DYK1_9BACT</name>
<gene>
    <name evidence="1" type="ORF">Poly41_08100</name>
</gene>
<evidence type="ECO:0000313" key="1">
    <source>
        <dbReference type="EMBL" id="TWU42513.1"/>
    </source>
</evidence>